<keyword evidence="3" id="KW-0949">S-adenosyl-L-methionine</keyword>
<dbReference type="SFLD" id="SFLDS00029">
    <property type="entry name" value="Radical_SAM"/>
    <property type="match status" value="1"/>
</dbReference>
<dbReference type="InterPro" id="IPR013785">
    <property type="entry name" value="Aldolase_TIM"/>
</dbReference>
<gene>
    <name evidence="8" type="ORF">JY651_04580</name>
</gene>
<proteinExistence type="predicted"/>
<keyword evidence="4" id="KW-0479">Metal-binding</keyword>
<dbReference type="SMART" id="SM00729">
    <property type="entry name" value="Elp3"/>
    <property type="match status" value="1"/>
</dbReference>
<dbReference type="InterPro" id="IPR058240">
    <property type="entry name" value="rSAM_sf"/>
</dbReference>
<organism evidence="8 9">
    <name type="scientific">Pyxidicoccus parkwayensis</name>
    <dbReference type="NCBI Taxonomy" id="2813578"/>
    <lineage>
        <taxon>Bacteria</taxon>
        <taxon>Pseudomonadati</taxon>
        <taxon>Myxococcota</taxon>
        <taxon>Myxococcia</taxon>
        <taxon>Myxococcales</taxon>
        <taxon>Cystobacterineae</taxon>
        <taxon>Myxococcaceae</taxon>
        <taxon>Pyxidicoccus</taxon>
    </lineage>
</organism>
<keyword evidence="9" id="KW-1185">Reference proteome</keyword>
<dbReference type="EMBL" id="CP071090">
    <property type="protein sequence ID" value="QSQ24246.1"/>
    <property type="molecule type" value="Genomic_DNA"/>
</dbReference>
<evidence type="ECO:0000256" key="6">
    <source>
        <dbReference type="ARBA" id="ARBA00023014"/>
    </source>
</evidence>
<accession>A0ABX7P0M8</accession>
<evidence type="ECO:0000256" key="2">
    <source>
        <dbReference type="ARBA" id="ARBA00022485"/>
    </source>
</evidence>
<dbReference type="Pfam" id="PF13186">
    <property type="entry name" value="SPASM"/>
    <property type="match status" value="1"/>
</dbReference>
<evidence type="ECO:0000313" key="9">
    <source>
        <dbReference type="Proteomes" id="UP000662747"/>
    </source>
</evidence>
<dbReference type="InterPro" id="IPR007197">
    <property type="entry name" value="rSAM"/>
</dbReference>
<evidence type="ECO:0000313" key="8">
    <source>
        <dbReference type="EMBL" id="QSQ24246.1"/>
    </source>
</evidence>
<dbReference type="PROSITE" id="PS51918">
    <property type="entry name" value="RADICAL_SAM"/>
    <property type="match status" value="1"/>
</dbReference>
<reference evidence="8 9" key="1">
    <citation type="submission" date="2021-02" db="EMBL/GenBank/DDBJ databases">
        <title>De Novo genome assembly of isolated myxobacteria.</title>
        <authorList>
            <person name="Stevens D.C."/>
        </authorList>
    </citation>
    <scope>NUCLEOTIDE SEQUENCE [LARGE SCALE GENOMIC DNA]</scope>
    <source>
        <strain evidence="9">SCPEA02</strain>
    </source>
</reference>
<comment type="cofactor">
    <cofactor evidence="1">
        <name>[4Fe-4S] cluster</name>
        <dbReference type="ChEBI" id="CHEBI:49883"/>
    </cofactor>
</comment>
<feature type="domain" description="Radical SAM core" evidence="7">
    <location>
        <begin position="12"/>
        <end position="228"/>
    </location>
</feature>
<protein>
    <submittedName>
        <fullName evidence="8">Radical SAM protein</fullName>
    </submittedName>
</protein>
<dbReference type="RefSeq" id="WP_206725812.1">
    <property type="nucleotide sequence ID" value="NZ_CP071090.1"/>
</dbReference>
<dbReference type="Gene3D" id="3.20.20.70">
    <property type="entry name" value="Aldolase class I"/>
    <property type="match status" value="1"/>
</dbReference>
<dbReference type="NCBIfam" id="TIGR04085">
    <property type="entry name" value="rSAM_more_4Fe4S"/>
    <property type="match status" value="1"/>
</dbReference>
<dbReference type="SFLD" id="SFLDG01386">
    <property type="entry name" value="main_SPASM_domain-containing"/>
    <property type="match status" value="1"/>
</dbReference>
<dbReference type="Proteomes" id="UP000662747">
    <property type="component" value="Chromosome"/>
</dbReference>
<evidence type="ECO:0000256" key="3">
    <source>
        <dbReference type="ARBA" id="ARBA00022691"/>
    </source>
</evidence>
<dbReference type="PIRSF" id="PIRSF037420">
    <property type="entry name" value="PQQ_syn_pqqE"/>
    <property type="match status" value="1"/>
</dbReference>
<dbReference type="SFLD" id="SFLDG01067">
    <property type="entry name" value="SPASM/twitch_domain_containing"/>
    <property type="match status" value="1"/>
</dbReference>
<dbReference type="InterPro" id="IPR050377">
    <property type="entry name" value="Radical_SAM_PqqE_MftC-like"/>
</dbReference>
<dbReference type="Pfam" id="PF04055">
    <property type="entry name" value="Radical_SAM"/>
    <property type="match status" value="1"/>
</dbReference>
<dbReference type="CDD" id="cd01335">
    <property type="entry name" value="Radical_SAM"/>
    <property type="match status" value="1"/>
</dbReference>
<dbReference type="PANTHER" id="PTHR11228:SF7">
    <property type="entry name" value="PQQA PEPTIDE CYCLASE"/>
    <property type="match status" value="1"/>
</dbReference>
<evidence type="ECO:0000256" key="4">
    <source>
        <dbReference type="ARBA" id="ARBA00022723"/>
    </source>
</evidence>
<sequence length="412" mass="45133">MVNRRIDVSPTDYHPAYVVWELTLACDQPCTHCGSRAGTAREGELSTEEALGVVAQLAAMRAREVVLIGGEAYLHPGFLRIIEALKAAGIRPGLTTGGRGVTAELATEMARAGLYAASVSIDGLEPTHDIMRAARGSFASATAALGYLKSAGIRTAANTNLNRLNQGDLEALYEHLKAQGIGAWQLQITAPLGRAADRPDLLLQPWDLMDLMPRIARLKERAREDRISVMPGNNLGYFGPEEALLRSVHPGGRDHWRGCQAGRYVMGIESNGAVKGCPSLQTAHYVGGNLREQPLERIWKDTPQLAFTRARTVEDLWGFCRTCPFAEVCMGGCSFTAHALFGRPGNNPYCHFRARTRAAEGVRERLVPKAPAPGRPFDNGLYEIVEEPFDAPDPKPELKREYVKTKRWPKPV</sequence>
<keyword evidence="6" id="KW-0411">Iron-sulfur</keyword>
<dbReference type="InterPro" id="IPR017200">
    <property type="entry name" value="PqqE-like"/>
</dbReference>
<evidence type="ECO:0000256" key="5">
    <source>
        <dbReference type="ARBA" id="ARBA00023004"/>
    </source>
</evidence>
<evidence type="ECO:0000259" key="7">
    <source>
        <dbReference type="PROSITE" id="PS51918"/>
    </source>
</evidence>
<dbReference type="PANTHER" id="PTHR11228">
    <property type="entry name" value="RADICAL SAM DOMAIN PROTEIN"/>
    <property type="match status" value="1"/>
</dbReference>
<evidence type="ECO:0000256" key="1">
    <source>
        <dbReference type="ARBA" id="ARBA00001966"/>
    </source>
</evidence>
<name>A0ABX7P0M8_9BACT</name>
<keyword evidence="2" id="KW-0004">4Fe-4S</keyword>
<dbReference type="InterPro" id="IPR023885">
    <property type="entry name" value="4Fe4S-binding_SPASM_dom"/>
</dbReference>
<dbReference type="InterPro" id="IPR006638">
    <property type="entry name" value="Elp3/MiaA/NifB-like_rSAM"/>
</dbReference>
<dbReference type="SUPFAM" id="SSF102114">
    <property type="entry name" value="Radical SAM enzymes"/>
    <property type="match status" value="1"/>
</dbReference>
<keyword evidence="5" id="KW-0408">Iron</keyword>